<evidence type="ECO:0000256" key="4">
    <source>
        <dbReference type="ARBA" id="ARBA00022737"/>
    </source>
</evidence>
<keyword evidence="4" id="KW-0677">Repeat</keyword>
<reference evidence="10" key="1">
    <citation type="journal article" date="2015" name="Proc. Natl. Acad. Sci. U.S.A.">
        <title>Genome sequence of the Asian Tiger mosquito, Aedes albopictus, reveals insights into its biology, genetics, and evolution.</title>
        <authorList>
            <person name="Chen X.G."/>
            <person name="Jiang X."/>
            <person name="Gu J."/>
            <person name="Xu M."/>
            <person name="Wu Y."/>
            <person name="Deng Y."/>
            <person name="Zhang C."/>
            <person name="Bonizzoni M."/>
            <person name="Dermauw W."/>
            <person name="Vontas J."/>
            <person name="Armbruster P."/>
            <person name="Huang X."/>
            <person name="Yang Y."/>
            <person name="Zhang H."/>
            <person name="He W."/>
            <person name="Peng H."/>
            <person name="Liu Y."/>
            <person name="Wu K."/>
            <person name="Chen J."/>
            <person name="Lirakis M."/>
            <person name="Topalis P."/>
            <person name="Van Leeuwen T."/>
            <person name="Hall A.B."/>
            <person name="Jiang X."/>
            <person name="Thorpe C."/>
            <person name="Mueller R.L."/>
            <person name="Sun C."/>
            <person name="Waterhouse R.M."/>
            <person name="Yan G."/>
            <person name="Tu Z.J."/>
            <person name="Fang X."/>
            <person name="James A.A."/>
        </authorList>
    </citation>
    <scope>NUCLEOTIDE SEQUENCE [LARGE SCALE GENOMIC DNA]</scope>
    <source>
        <strain evidence="10">Foshan</strain>
    </source>
</reference>
<dbReference type="EnsemblMetazoa" id="AALFPA23_013879.R20138">
    <property type="protein sequence ID" value="AALFPA23_013879.P20138"/>
    <property type="gene ID" value="AALFPA23_013879"/>
</dbReference>
<evidence type="ECO:0000256" key="1">
    <source>
        <dbReference type="ARBA" id="ARBA00004245"/>
    </source>
</evidence>
<organism evidence="9 10">
    <name type="scientific">Aedes albopictus</name>
    <name type="common">Asian tiger mosquito</name>
    <name type="synonym">Stegomyia albopicta</name>
    <dbReference type="NCBI Taxonomy" id="7160"/>
    <lineage>
        <taxon>Eukaryota</taxon>
        <taxon>Metazoa</taxon>
        <taxon>Ecdysozoa</taxon>
        <taxon>Arthropoda</taxon>
        <taxon>Hexapoda</taxon>
        <taxon>Insecta</taxon>
        <taxon>Pterygota</taxon>
        <taxon>Neoptera</taxon>
        <taxon>Endopterygota</taxon>
        <taxon>Diptera</taxon>
        <taxon>Nematocera</taxon>
        <taxon>Culicoidea</taxon>
        <taxon>Culicidae</taxon>
        <taxon>Culicinae</taxon>
        <taxon>Aedini</taxon>
        <taxon>Aedes</taxon>
        <taxon>Stegomyia</taxon>
    </lineage>
</organism>
<dbReference type="RefSeq" id="XP_019532172.3">
    <property type="nucleotide sequence ID" value="XM_019676627.3"/>
</dbReference>
<proteinExistence type="predicted"/>
<dbReference type="Proteomes" id="UP000069940">
    <property type="component" value="Unassembled WGS sequence"/>
</dbReference>
<dbReference type="Pfam" id="PF21033">
    <property type="entry name" value="RMD1-3"/>
    <property type="match status" value="1"/>
</dbReference>
<keyword evidence="3" id="KW-0963">Cytoplasm</keyword>
<evidence type="ECO:0000256" key="2">
    <source>
        <dbReference type="ARBA" id="ARBA00011375"/>
    </source>
</evidence>
<keyword evidence="10" id="KW-1185">Reference proteome</keyword>
<evidence type="ECO:0000313" key="9">
    <source>
        <dbReference type="EnsemblMetazoa" id="AALFPA23_013879.P20138"/>
    </source>
</evidence>
<sequence>MADLDEIIYKADQFIVNCEFEEACHLLREYRDPPRYEILWRLANSLYYLCRDWYRTDKKRAENLIPEGFEVSSKLLEISPEKSPSHKYYAIFLGEKAGLSGPRQQILSLNNVLSHIKTAIQLDPLDPFVWYLEGAFYEKLLRLQWFEKQLVYTLNKHLVKPTPDDALRCLLKAEDIRANFFYYNQYLIGKIYFDQKEYDKARPFLLKLANLRILRTEDDRRAKEEAEKMLAKI</sequence>
<evidence type="ECO:0000256" key="8">
    <source>
        <dbReference type="ARBA" id="ARBA00041958"/>
    </source>
</evidence>
<dbReference type="PANTHER" id="PTHR16056">
    <property type="entry name" value="REGULATOR OF MICROTUBULE DYNAMICS PROTEIN"/>
    <property type="match status" value="1"/>
</dbReference>
<evidence type="ECO:0000256" key="5">
    <source>
        <dbReference type="ARBA" id="ARBA00022803"/>
    </source>
</evidence>
<accession>A0ABM1Z0N3</accession>
<protein>
    <recommendedName>
        <fullName evidence="7">Regulator of microtubule dynamics protein 1</fullName>
    </recommendedName>
    <alternativeName>
        <fullName evidence="8">Protein FAM82B</fullName>
    </alternativeName>
</protein>
<comment type="subunit">
    <text evidence="2">Interacts with microtubules.</text>
</comment>
<evidence type="ECO:0000256" key="6">
    <source>
        <dbReference type="ARBA" id="ARBA00023212"/>
    </source>
</evidence>
<keyword evidence="5" id="KW-0802">TPR repeat</keyword>
<keyword evidence="6" id="KW-0206">Cytoskeleton</keyword>
<dbReference type="GeneID" id="109403727"/>
<comment type="subcellular location">
    <subcellularLocation>
        <location evidence="1">Cytoplasm</location>
        <location evidence="1">Cytoskeleton</location>
    </subcellularLocation>
</comment>
<dbReference type="Gene3D" id="1.25.40.10">
    <property type="entry name" value="Tetratricopeptide repeat domain"/>
    <property type="match status" value="1"/>
</dbReference>
<evidence type="ECO:0000313" key="10">
    <source>
        <dbReference type="Proteomes" id="UP000069940"/>
    </source>
</evidence>
<reference evidence="9" key="2">
    <citation type="submission" date="2025-05" db="UniProtKB">
        <authorList>
            <consortium name="EnsemblMetazoa"/>
        </authorList>
    </citation>
    <scope>IDENTIFICATION</scope>
    <source>
        <strain evidence="9">Foshan</strain>
    </source>
</reference>
<evidence type="ECO:0000256" key="3">
    <source>
        <dbReference type="ARBA" id="ARBA00022490"/>
    </source>
</evidence>
<dbReference type="PANTHER" id="PTHR16056:SF16">
    <property type="entry name" value="REGULATOR OF MICROTUBULE DYNAMICS PROTEIN 1"/>
    <property type="match status" value="1"/>
</dbReference>
<evidence type="ECO:0000256" key="7">
    <source>
        <dbReference type="ARBA" id="ARBA00039966"/>
    </source>
</evidence>
<dbReference type="SUPFAM" id="SSF48452">
    <property type="entry name" value="TPR-like"/>
    <property type="match status" value="1"/>
</dbReference>
<dbReference type="InterPro" id="IPR049039">
    <property type="entry name" value="RMD1-3_a_helical_rpt"/>
</dbReference>
<dbReference type="InterPro" id="IPR011990">
    <property type="entry name" value="TPR-like_helical_dom_sf"/>
</dbReference>
<name>A0ABM1Z0N3_AEDAL</name>